<dbReference type="PANTHER" id="PTHR22950:SF705">
    <property type="entry name" value="AMINO ACID TRANSPORTER AVT1I-LIKE"/>
    <property type="match status" value="1"/>
</dbReference>
<gene>
    <name evidence="6" type="ORF">DCAR_0312588</name>
</gene>
<dbReference type="EMBL" id="CP093345">
    <property type="protein sequence ID" value="WOG93307.1"/>
    <property type="molecule type" value="Genomic_DNA"/>
</dbReference>
<dbReference type="GO" id="GO:0005774">
    <property type="term" value="C:vacuolar membrane"/>
    <property type="evidence" value="ECO:0007669"/>
    <property type="project" value="TreeGrafter"/>
</dbReference>
<evidence type="ECO:0000256" key="2">
    <source>
        <dbReference type="ARBA" id="ARBA00022692"/>
    </source>
</evidence>
<keyword evidence="7" id="KW-1185">Reference proteome</keyword>
<reference evidence="6" key="1">
    <citation type="journal article" date="2016" name="Nat. Genet.">
        <title>A high-quality carrot genome assembly provides new insights into carotenoid accumulation and asterid genome evolution.</title>
        <authorList>
            <person name="Iorizzo M."/>
            <person name="Ellison S."/>
            <person name="Senalik D."/>
            <person name="Zeng P."/>
            <person name="Satapoomin P."/>
            <person name="Huang J."/>
            <person name="Bowman M."/>
            <person name="Iovene M."/>
            <person name="Sanseverino W."/>
            <person name="Cavagnaro P."/>
            <person name="Yildiz M."/>
            <person name="Macko-Podgorni A."/>
            <person name="Moranska E."/>
            <person name="Grzebelus E."/>
            <person name="Grzebelus D."/>
            <person name="Ashrafi H."/>
            <person name="Zheng Z."/>
            <person name="Cheng S."/>
            <person name="Spooner D."/>
            <person name="Van Deynze A."/>
            <person name="Simon P."/>
        </authorList>
    </citation>
    <scope>NUCLEOTIDE SEQUENCE</scope>
    <source>
        <tissue evidence="6">Leaf</tissue>
    </source>
</reference>
<accession>A0A166B4F4</accession>
<dbReference type="Proteomes" id="UP000077755">
    <property type="component" value="Chromosome 3"/>
</dbReference>
<name>A0A166B4F4_DAUCS</name>
<organism evidence="6 7">
    <name type="scientific">Daucus carota subsp. sativus</name>
    <name type="common">Carrot</name>
    <dbReference type="NCBI Taxonomy" id="79200"/>
    <lineage>
        <taxon>Eukaryota</taxon>
        <taxon>Viridiplantae</taxon>
        <taxon>Streptophyta</taxon>
        <taxon>Embryophyta</taxon>
        <taxon>Tracheophyta</taxon>
        <taxon>Spermatophyta</taxon>
        <taxon>Magnoliopsida</taxon>
        <taxon>eudicotyledons</taxon>
        <taxon>Gunneridae</taxon>
        <taxon>Pentapetalae</taxon>
        <taxon>asterids</taxon>
        <taxon>campanulids</taxon>
        <taxon>Apiales</taxon>
        <taxon>Apiaceae</taxon>
        <taxon>Apioideae</taxon>
        <taxon>Scandiceae</taxon>
        <taxon>Daucinae</taxon>
        <taxon>Daucus</taxon>
        <taxon>Daucus sect. Daucus</taxon>
    </lineage>
</organism>
<protein>
    <submittedName>
        <fullName evidence="6">Uncharacterized protein</fullName>
    </submittedName>
</protein>
<dbReference type="Pfam" id="PF01490">
    <property type="entry name" value="Aa_trans"/>
    <property type="match status" value="1"/>
</dbReference>
<comment type="subcellular location">
    <subcellularLocation>
        <location evidence="1">Membrane</location>
        <topology evidence="1">Multi-pass membrane protein</topology>
    </subcellularLocation>
</comment>
<dbReference type="PANTHER" id="PTHR22950">
    <property type="entry name" value="AMINO ACID TRANSPORTER"/>
    <property type="match status" value="1"/>
</dbReference>
<keyword evidence="3" id="KW-0029">Amino-acid transport</keyword>
<evidence type="ECO:0000256" key="1">
    <source>
        <dbReference type="ARBA" id="ARBA00004141"/>
    </source>
</evidence>
<evidence type="ECO:0000313" key="6">
    <source>
        <dbReference type="EMBL" id="WOG93307.1"/>
    </source>
</evidence>
<dbReference type="OMA" id="MLPCVFY"/>
<keyword evidence="4" id="KW-1133">Transmembrane helix</keyword>
<reference evidence="6" key="2">
    <citation type="submission" date="2022-03" db="EMBL/GenBank/DDBJ databases">
        <title>Draft title - Genomic analysis of global carrot germplasm unveils the trajectory of domestication and the origin of high carotenoid orange carrot.</title>
        <authorList>
            <person name="Iorizzo M."/>
            <person name="Ellison S."/>
            <person name="Senalik D."/>
            <person name="Macko-Podgorni A."/>
            <person name="Grzebelus D."/>
            <person name="Bostan H."/>
            <person name="Rolling W."/>
            <person name="Curaba J."/>
            <person name="Simon P."/>
        </authorList>
    </citation>
    <scope>NUCLEOTIDE SEQUENCE</scope>
    <source>
        <tissue evidence="6">Leaf</tissue>
    </source>
</reference>
<dbReference type="Gramene" id="KZN02342">
    <property type="protein sequence ID" value="KZN02342"/>
    <property type="gene ID" value="DCAR_011096"/>
</dbReference>
<keyword evidence="3" id="KW-0813">Transport</keyword>
<keyword evidence="5" id="KW-0472">Membrane</keyword>
<evidence type="ECO:0000256" key="3">
    <source>
        <dbReference type="ARBA" id="ARBA00022970"/>
    </source>
</evidence>
<dbReference type="AlphaFoldDB" id="A0A166B4F4"/>
<evidence type="ECO:0000313" key="7">
    <source>
        <dbReference type="Proteomes" id="UP000077755"/>
    </source>
</evidence>
<proteinExistence type="predicted"/>
<dbReference type="GO" id="GO:0015179">
    <property type="term" value="F:L-amino acid transmembrane transporter activity"/>
    <property type="evidence" value="ECO:0007669"/>
    <property type="project" value="TreeGrafter"/>
</dbReference>
<evidence type="ECO:0000256" key="4">
    <source>
        <dbReference type="ARBA" id="ARBA00022989"/>
    </source>
</evidence>
<keyword evidence="2" id="KW-0812">Transmembrane</keyword>
<dbReference type="InterPro" id="IPR013057">
    <property type="entry name" value="AA_transpt_TM"/>
</dbReference>
<evidence type="ECO:0000256" key="5">
    <source>
        <dbReference type="ARBA" id="ARBA00023136"/>
    </source>
</evidence>
<sequence length="428" mass="47003">MDSETHENGYSSVTIPFLHATDEKSQKEEAEVLRLHSAGRTSFFNTCFNGLNALSGVGILSTPYALSSGGWFSLPLLFIIATMAFYTALLIQKTMDADPSIRSYPDIGERAFGRKGRMLASSFMNLELYFVAIGFLILEGDNLHNIFPDGFQLNGLKVQGRESFIMIVALVILPTILLKNLSILSYVSATGVIACVIILGSIIWTGTFDGVGFHQKGVAVNLNGIPIAASLYAFCYCGHPVFPTLYTSMRNRKNFTKVMFLCFFLCTLTYSSMAVFGYLMFGADVQSEITLNLPKSKVGSKIAIYTTLVNPIAKYALMVTPIVHSIESRFRSYCNKRSFSLLIRITLLISTIIVALAVPFFELLMSLVGAFLSMTASIILPCMCYLKISGAYQRLGIETGIIWAILLFGVLIVIAGTYTSLVQIIGQM</sequence>